<gene>
    <name evidence="2" type="ORF">DPX16_22477</name>
</gene>
<sequence length="268" mass="29341">MGLFIVFESPVSPKPATALERLCGFRQDGRSLERYVEEYVELAYLANWPDACLNACFLAGLDEDMILPTETQAAWPVRQSPLSSAYPSSGHFPGVLPDPKPRMADEKPSAGPKRPRKKKRTAKQLQSPEFVSLQPQSPEFSAAEQPEAPAIEKEDWLIDFWAEPAPSLLDLAPAFAKPAPWFHESFPCFNEPAPGFNESAPSFESAPGFESTPCLAKPTQVVHVPTPAHGTTPCHEPFQAPLSLPKNFGGGKGTRGWDWRPAMAAYGP</sequence>
<feature type="region of interest" description="Disordered" evidence="1">
    <location>
        <begin position="85"/>
        <end position="147"/>
    </location>
</feature>
<keyword evidence="3" id="KW-1185">Reference proteome</keyword>
<dbReference type="Proteomes" id="UP000281406">
    <property type="component" value="Unassembled WGS sequence"/>
</dbReference>
<feature type="compositionally biased region" description="Polar residues" evidence="1">
    <location>
        <begin position="123"/>
        <end position="139"/>
    </location>
</feature>
<dbReference type="EMBL" id="RJVU01018862">
    <property type="protein sequence ID" value="ROL51381.1"/>
    <property type="molecule type" value="Genomic_DNA"/>
</dbReference>
<evidence type="ECO:0000256" key="1">
    <source>
        <dbReference type="SAM" id="MobiDB-lite"/>
    </source>
</evidence>
<organism evidence="2 3">
    <name type="scientific">Anabarilius grahami</name>
    <name type="common">Kanglang fish</name>
    <name type="synonym">Barilius grahami</name>
    <dbReference type="NCBI Taxonomy" id="495550"/>
    <lineage>
        <taxon>Eukaryota</taxon>
        <taxon>Metazoa</taxon>
        <taxon>Chordata</taxon>
        <taxon>Craniata</taxon>
        <taxon>Vertebrata</taxon>
        <taxon>Euteleostomi</taxon>
        <taxon>Actinopterygii</taxon>
        <taxon>Neopterygii</taxon>
        <taxon>Teleostei</taxon>
        <taxon>Ostariophysi</taxon>
        <taxon>Cypriniformes</taxon>
        <taxon>Xenocyprididae</taxon>
        <taxon>Xenocypridinae</taxon>
        <taxon>Xenocypridinae incertae sedis</taxon>
        <taxon>Anabarilius</taxon>
    </lineage>
</organism>
<proteinExistence type="predicted"/>
<feature type="compositionally biased region" description="Basic residues" evidence="1">
    <location>
        <begin position="113"/>
        <end position="122"/>
    </location>
</feature>
<evidence type="ECO:0000313" key="2">
    <source>
        <dbReference type="EMBL" id="ROL51381.1"/>
    </source>
</evidence>
<protein>
    <recommendedName>
        <fullName evidence="4">Retrotransposon gag domain-containing protein</fullName>
    </recommendedName>
</protein>
<name>A0A3N0YZC1_ANAGA</name>
<evidence type="ECO:0000313" key="3">
    <source>
        <dbReference type="Proteomes" id="UP000281406"/>
    </source>
</evidence>
<evidence type="ECO:0008006" key="4">
    <source>
        <dbReference type="Google" id="ProtNLM"/>
    </source>
</evidence>
<accession>A0A3N0YZC1</accession>
<reference evidence="2 3" key="1">
    <citation type="submission" date="2018-10" db="EMBL/GenBank/DDBJ databases">
        <title>Genome assembly for a Yunnan-Guizhou Plateau 3E fish, Anabarilius grahami (Regan), and its evolutionary and genetic applications.</title>
        <authorList>
            <person name="Jiang W."/>
        </authorList>
    </citation>
    <scope>NUCLEOTIDE SEQUENCE [LARGE SCALE GENOMIC DNA]</scope>
    <source>
        <strain evidence="2">AG-KIZ</strain>
        <tissue evidence="2">Muscle</tissue>
    </source>
</reference>
<dbReference type="OrthoDB" id="8963682at2759"/>
<feature type="compositionally biased region" description="Basic and acidic residues" evidence="1">
    <location>
        <begin position="99"/>
        <end position="108"/>
    </location>
</feature>
<dbReference type="AlphaFoldDB" id="A0A3N0YZC1"/>
<comment type="caution">
    <text evidence="2">The sequence shown here is derived from an EMBL/GenBank/DDBJ whole genome shotgun (WGS) entry which is preliminary data.</text>
</comment>